<protein>
    <recommendedName>
        <fullName evidence="4">Lytic polysaccharide monooxygenase</fullName>
    </recommendedName>
</protein>
<feature type="compositionally biased region" description="Low complexity" evidence="1">
    <location>
        <begin position="329"/>
        <end position="376"/>
    </location>
</feature>
<evidence type="ECO:0000256" key="1">
    <source>
        <dbReference type="SAM" id="MobiDB-lite"/>
    </source>
</evidence>
<reference evidence="2 3" key="1">
    <citation type="journal article" date="2024" name="Front Chem Biol">
        <title>Unveiling the potential of Daldinia eschscholtzii MFLUCC 19-0629 through bioactivity and bioinformatics studies for enhanced sustainable agriculture production.</title>
        <authorList>
            <person name="Brooks S."/>
            <person name="Weaver J.A."/>
            <person name="Klomchit A."/>
            <person name="Alharthi S.A."/>
            <person name="Onlamun T."/>
            <person name="Nurani R."/>
            <person name="Vong T.K."/>
            <person name="Alberti F."/>
            <person name="Greco C."/>
        </authorList>
    </citation>
    <scope>NUCLEOTIDE SEQUENCE [LARGE SCALE GENOMIC DNA]</scope>
    <source>
        <strain evidence="2">MFLUCC 19-0629</strain>
    </source>
</reference>
<dbReference type="AlphaFoldDB" id="A0AAX6MBU5"/>
<dbReference type="PANTHER" id="PTHR36182:SF2">
    <property type="entry name" value="LYTIC POLYSACCHARIDE MONOOXYGENASE"/>
    <property type="match status" value="1"/>
</dbReference>
<dbReference type="EMBL" id="JBANMG010000008">
    <property type="protein sequence ID" value="KAK6949934.1"/>
    <property type="molecule type" value="Genomic_DNA"/>
</dbReference>
<evidence type="ECO:0008006" key="4">
    <source>
        <dbReference type="Google" id="ProtNLM"/>
    </source>
</evidence>
<gene>
    <name evidence="2" type="ORF">Daesc_008257</name>
</gene>
<keyword evidence="3" id="KW-1185">Reference proteome</keyword>
<evidence type="ECO:0000313" key="3">
    <source>
        <dbReference type="Proteomes" id="UP001369815"/>
    </source>
</evidence>
<organism evidence="2 3">
    <name type="scientific">Daldinia eschscholtzii</name>
    <dbReference type="NCBI Taxonomy" id="292717"/>
    <lineage>
        <taxon>Eukaryota</taxon>
        <taxon>Fungi</taxon>
        <taxon>Dikarya</taxon>
        <taxon>Ascomycota</taxon>
        <taxon>Pezizomycotina</taxon>
        <taxon>Sordariomycetes</taxon>
        <taxon>Xylariomycetidae</taxon>
        <taxon>Xylariales</taxon>
        <taxon>Hypoxylaceae</taxon>
        <taxon>Daldinia</taxon>
    </lineage>
</organism>
<feature type="region of interest" description="Disordered" evidence="1">
    <location>
        <begin position="303"/>
        <end position="322"/>
    </location>
</feature>
<feature type="compositionally biased region" description="Polar residues" evidence="1">
    <location>
        <begin position="198"/>
        <end position="207"/>
    </location>
</feature>
<feature type="compositionally biased region" description="Gly residues" evidence="1">
    <location>
        <begin position="239"/>
        <end position="250"/>
    </location>
</feature>
<evidence type="ECO:0000313" key="2">
    <source>
        <dbReference type="EMBL" id="KAK6949934.1"/>
    </source>
</evidence>
<feature type="region of interest" description="Disordered" evidence="1">
    <location>
        <begin position="197"/>
        <end position="290"/>
    </location>
</feature>
<feature type="region of interest" description="Disordered" evidence="1">
    <location>
        <begin position="329"/>
        <end position="381"/>
    </location>
</feature>
<dbReference type="Proteomes" id="UP001369815">
    <property type="component" value="Unassembled WGS sequence"/>
</dbReference>
<feature type="compositionally biased region" description="Low complexity" evidence="1">
    <location>
        <begin position="265"/>
        <end position="290"/>
    </location>
</feature>
<proteinExistence type="predicted"/>
<comment type="caution">
    <text evidence="2">The sequence shown here is derived from an EMBL/GenBank/DDBJ whole genome shotgun (WGS) entry which is preliminary data.</text>
</comment>
<accession>A0AAX6MBU5</accession>
<dbReference type="Gene3D" id="2.70.50.70">
    <property type="match status" value="1"/>
</dbReference>
<dbReference type="PANTHER" id="PTHR36182">
    <property type="entry name" value="PROTEIN, PUTATIVE (AFU_ORTHOLOGUE AFUA_6G10930)-RELATED"/>
    <property type="match status" value="1"/>
</dbReference>
<name>A0AAX6MBU5_9PEZI</name>
<sequence>MFTKHYSVVAAMAQLLAISNSHMIMQNPKPFGGPDLDNSPLTSGNFPCKLKGDPATFYSADGLDNTMAVGETQSLSFKGSAVHGGGSCQLAITKDLQPSASTSWQVILSIEGGCPSKSGQGADTYDFKIPDGVAPGKYVFAWTWISKLAGQPEYYMNCAPITVTGGKSKRSDNETMELFPRDGQFPELFVGNLADINSCKTEPSTDPQYPDPGSNVIRPGSNSHFAKIQGDNCVPKGAKSGGSSDGGSPAGQGIPSNGANGGNGNAAPSSAAPVSSAAPAPSPAPASSASSGEYFITVSPGGDAGSSTAAPAPSSPAAPVVSSPVTSAVSSATSPVSSPATSPAASSAASPTSPAPVSSAVSSASPAGSAPPSSGSSSGGLTGPCTSEGMFNCIGGTAYQQCASGSWSTVMQMAPTVKCAEGQTMTLWGRDETSGKIARRVDW</sequence>